<dbReference type="RefSeq" id="WP_346752033.1">
    <property type="nucleotide sequence ID" value="NZ_JAUJEA010000003.1"/>
</dbReference>
<reference evidence="1" key="1">
    <citation type="submission" date="2023-06" db="EMBL/GenBank/DDBJ databases">
        <title>Genomic of Parafulvivirga corallium.</title>
        <authorList>
            <person name="Wang G."/>
        </authorList>
    </citation>
    <scope>NUCLEOTIDE SEQUENCE</scope>
    <source>
        <strain evidence="1">BMA10</strain>
    </source>
</reference>
<dbReference type="Gene3D" id="1.50.10.20">
    <property type="match status" value="1"/>
</dbReference>
<dbReference type="Proteomes" id="UP001172082">
    <property type="component" value="Unassembled WGS sequence"/>
</dbReference>
<proteinExistence type="predicted"/>
<comment type="caution">
    <text evidence="1">The sequence shown here is derived from an EMBL/GenBank/DDBJ whole genome shotgun (WGS) entry which is preliminary data.</text>
</comment>
<dbReference type="EMBL" id="JAUJEA010000003">
    <property type="protein sequence ID" value="MDN5202009.1"/>
    <property type="molecule type" value="Genomic_DNA"/>
</dbReference>
<dbReference type="SUPFAM" id="SSF48239">
    <property type="entry name" value="Terpenoid cyclases/Protein prenyltransferases"/>
    <property type="match status" value="1"/>
</dbReference>
<organism evidence="1 2">
    <name type="scientific">Splendidivirga corallicola</name>
    <dbReference type="NCBI Taxonomy" id="3051826"/>
    <lineage>
        <taxon>Bacteria</taxon>
        <taxon>Pseudomonadati</taxon>
        <taxon>Bacteroidota</taxon>
        <taxon>Cytophagia</taxon>
        <taxon>Cytophagales</taxon>
        <taxon>Splendidivirgaceae</taxon>
        <taxon>Splendidivirga</taxon>
    </lineage>
</organism>
<gene>
    <name evidence="1" type="ORF">QQ008_11565</name>
</gene>
<accession>A0ABT8KMQ2</accession>
<dbReference type="InterPro" id="IPR008930">
    <property type="entry name" value="Terpenoid_cyclase/PrenylTrfase"/>
</dbReference>
<evidence type="ECO:0000313" key="2">
    <source>
        <dbReference type="Proteomes" id="UP001172082"/>
    </source>
</evidence>
<protein>
    <recommendedName>
        <fullName evidence="3">Prenyltransferase</fullName>
    </recommendedName>
</protein>
<evidence type="ECO:0000313" key="1">
    <source>
        <dbReference type="EMBL" id="MDN5202009.1"/>
    </source>
</evidence>
<evidence type="ECO:0008006" key="3">
    <source>
        <dbReference type="Google" id="ProtNLM"/>
    </source>
</evidence>
<keyword evidence="2" id="KW-1185">Reference proteome</keyword>
<sequence length="264" mass="30619">MSKENHLGGGLWTTKDNRIGKGSPFSTRDVAIMLSELGFSREEQLIQEIAYTIFKTWREDGRFKIAPQGTMFPCYTIAALRALCCLGYKEDSRLQKTFEYLFDIQHLDGGWRCNKVKLGKSSNTDLSNPGTTLEALDAFRFTKYLNLDPRLEKPVEFLLNHWDIRRPLGPCHFGIGSLFMQSEFPFLRYNLFYYCHTLSYYNMAKKDKRFKEALAALEQKLVNGKLIIENPNRQLAKMAFCRKGEPSDLATIRFEELKRRCTGY</sequence>
<name>A0ABT8KMQ2_9BACT</name>